<dbReference type="EMBL" id="UINC01147119">
    <property type="protein sequence ID" value="SVD38255.1"/>
    <property type="molecule type" value="Genomic_DNA"/>
</dbReference>
<protein>
    <submittedName>
        <fullName evidence="1">Uncharacterized protein</fullName>
    </submittedName>
</protein>
<reference evidence="1" key="1">
    <citation type="submission" date="2018-05" db="EMBL/GenBank/DDBJ databases">
        <authorList>
            <person name="Lanie J.A."/>
            <person name="Ng W.-L."/>
            <person name="Kazmierczak K.M."/>
            <person name="Andrzejewski T.M."/>
            <person name="Davidsen T.M."/>
            <person name="Wayne K.J."/>
            <person name="Tettelin H."/>
            <person name="Glass J.I."/>
            <person name="Rusch D."/>
            <person name="Podicherti R."/>
            <person name="Tsui H.-C.T."/>
            <person name="Winkler M.E."/>
        </authorList>
    </citation>
    <scope>NUCLEOTIDE SEQUENCE</scope>
</reference>
<evidence type="ECO:0000313" key="1">
    <source>
        <dbReference type="EMBL" id="SVD38255.1"/>
    </source>
</evidence>
<gene>
    <name evidence="1" type="ORF">METZ01_LOCUS391109</name>
</gene>
<proteinExistence type="predicted"/>
<dbReference type="AlphaFoldDB" id="A0A382UWX9"/>
<sequence length="52" mass="5648">MGLADDDPYPGIQVTGQHSPLTRCECIGPWQRLEISATGPSKYPARSFSTLV</sequence>
<accession>A0A382UWX9</accession>
<name>A0A382UWX9_9ZZZZ</name>
<organism evidence="1">
    <name type="scientific">marine metagenome</name>
    <dbReference type="NCBI Taxonomy" id="408172"/>
    <lineage>
        <taxon>unclassified sequences</taxon>
        <taxon>metagenomes</taxon>
        <taxon>ecological metagenomes</taxon>
    </lineage>
</organism>